<dbReference type="PANTHER" id="PTHR43222:SF2">
    <property type="entry name" value="NUDIX HYDROLASE 23, CHLOROPLASTIC"/>
    <property type="match status" value="1"/>
</dbReference>
<sequence>MPAMPAMPAKFSLQRPIGDDHLRQVCDTCGFIYYQNPKIVVGVVVGDACGRVLLCRRAIEPRLGFWTVPAGFMEEGETTSQGALREVWEEARAKVHIDALLGIYEVPRISQVHFMYRGVLIGDEFGAGPESLEAAWFDYETIPWDDLAFPTGYWALKDWAKVRGQELFLPFSNPLGSEAITHANSKTLNP</sequence>
<reference evidence="2" key="1">
    <citation type="submission" date="2021-05" db="EMBL/GenBank/DDBJ databases">
        <authorList>
            <person name="Tanabe Y."/>
        </authorList>
    </citation>
    <scope>NUCLEOTIDE SEQUENCE</scope>
    <source>
        <strain evidence="2">BOTRYCO-1</strain>
    </source>
</reference>
<keyword evidence="2" id="KW-0378">Hydrolase</keyword>
<evidence type="ECO:0000313" key="3">
    <source>
        <dbReference type="Proteomes" id="UP001161064"/>
    </source>
</evidence>
<name>A0ABQ4PTU2_9PROT</name>
<keyword evidence="3" id="KW-1185">Reference proteome</keyword>
<comment type="caution">
    <text evidence="2">The sequence shown here is derived from an EMBL/GenBank/DDBJ whole genome shotgun (WGS) entry which is preliminary data.</text>
</comment>
<dbReference type="InterPro" id="IPR015797">
    <property type="entry name" value="NUDIX_hydrolase-like_dom_sf"/>
</dbReference>
<feature type="domain" description="Nudix hydrolase" evidence="1">
    <location>
        <begin position="36"/>
        <end position="162"/>
    </location>
</feature>
<organism evidence="2 3">
    <name type="scientific">Candidatus Phycosocius spiralis</name>
    <dbReference type="NCBI Taxonomy" id="2815099"/>
    <lineage>
        <taxon>Bacteria</taxon>
        <taxon>Pseudomonadati</taxon>
        <taxon>Pseudomonadota</taxon>
        <taxon>Alphaproteobacteria</taxon>
        <taxon>Caulobacterales</taxon>
        <taxon>Caulobacterales incertae sedis</taxon>
        <taxon>Candidatus Phycosocius</taxon>
    </lineage>
</organism>
<dbReference type="Pfam" id="PF14803">
    <property type="entry name" value="Zn_ribbon_Nudix"/>
    <property type="match status" value="1"/>
</dbReference>
<dbReference type="InterPro" id="IPR000086">
    <property type="entry name" value="NUDIX_hydrolase_dom"/>
</dbReference>
<dbReference type="Pfam" id="PF00293">
    <property type="entry name" value="NUDIX"/>
    <property type="match status" value="1"/>
</dbReference>
<dbReference type="Gene3D" id="3.90.79.10">
    <property type="entry name" value="Nucleoside Triphosphate Pyrophosphohydrolase"/>
    <property type="match status" value="1"/>
</dbReference>
<dbReference type="RefSeq" id="WP_284358927.1">
    <property type="nucleotide sequence ID" value="NZ_BPFZ01000002.1"/>
</dbReference>
<dbReference type="InterPro" id="IPR029401">
    <property type="entry name" value="Nudix_N"/>
</dbReference>
<dbReference type="SUPFAM" id="SSF55811">
    <property type="entry name" value="Nudix"/>
    <property type="match status" value="1"/>
</dbReference>
<dbReference type="PROSITE" id="PS51462">
    <property type="entry name" value="NUDIX"/>
    <property type="match status" value="1"/>
</dbReference>
<evidence type="ECO:0000259" key="1">
    <source>
        <dbReference type="PROSITE" id="PS51462"/>
    </source>
</evidence>
<dbReference type="PANTHER" id="PTHR43222">
    <property type="entry name" value="NUDIX HYDROLASE 23"/>
    <property type="match status" value="1"/>
</dbReference>
<protein>
    <submittedName>
        <fullName evidence="2">NUDIX hydrolase</fullName>
    </submittedName>
</protein>
<gene>
    <name evidence="2" type="ORF">PsB1_0557</name>
</gene>
<dbReference type="GO" id="GO:0016787">
    <property type="term" value="F:hydrolase activity"/>
    <property type="evidence" value="ECO:0007669"/>
    <property type="project" value="UniProtKB-KW"/>
</dbReference>
<dbReference type="CDD" id="cd04511">
    <property type="entry name" value="NUDIX_Hydrolase"/>
    <property type="match status" value="1"/>
</dbReference>
<reference evidence="2" key="2">
    <citation type="journal article" date="2023" name="ISME Commun">
        <title>Characterization of a bloom-associated alphaproteobacterial lineage, 'Candidatus Phycosocius': insights into freshwater algal-bacterial interactions.</title>
        <authorList>
            <person name="Tanabe Y."/>
            <person name="Yamaguchi H."/>
            <person name="Yoshida M."/>
            <person name="Kai A."/>
            <person name="Okazaki Y."/>
        </authorList>
    </citation>
    <scope>NUCLEOTIDE SEQUENCE</scope>
    <source>
        <strain evidence="2">BOTRYCO-1</strain>
    </source>
</reference>
<accession>A0ABQ4PTU2</accession>
<evidence type="ECO:0000313" key="2">
    <source>
        <dbReference type="EMBL" id="GIU66403.1"/>
    </source>
</evidence>
<dbReference type="Gene3D" id="2.20.70.10">
    <property type="match status" value="1"/>
</dbReference>
<dbReference type="Proteomes" id="UP001161064">
    <property type="component" value="Unassembled WGS sequence"/>
</dbReference>
<proteinExistence type="predicted"/>
<dbReference type="EMBL" id="BPFZ01000002">
    <property type="protein sequence ID" value="GIU66403.1"/>
    <property type="molecule type" value="Genomic_DNA"/>
</dbReference>